<comment type="caution">
    <text evidence="1">The sequence shown here is derived from an EMBL/GenBank/DDBJ whole genome shotgun (WGS) entry which is preliminary data.</text>
</comment>
<organism evidence="1 2">
    <name type="scientific">Ceratodon purpureus</name>
    <name type="common">Fire moss</name>
    <name type="synonym">Dicranum purpureum</name>
    <dbReference type="NCBI Taxonomy" id="3225"/>
    <lineage>
        <taxon>Eukaryota</taxon>
        <taxon>Viridiplantae</taxon>
        <taxon>Streptophyta</taxon>
        <taxon>Embryophyta</taxon>
        <taxon>Bryophyta</taxon>
        <taxon>Bryophytina</taxon>
        <taxon>Bryopsida</taxon>
        <taxon>Dicranidae</taxon>
        <taxon>Pseudoditrichales</taxon>
        <taxon>Ditrichaceae</taxon>
        <taxon>Ceratodon</taxon>
    </lineage>
</organism>
<protein>
    <submittedName>
        <fullName evidence="1">Uncharacterized protein</fullName>
    </submittedName>
</protein>
<evidence type="ECO:0000313" key="1">
    <source>
        <dbReference type="EMBL" id="KAG0586301.1"/>
    </source>
</evidence>
<accession>A0A8T0IU92</accession>
<dbReference type="AlphaFoldDB" id="A0A8T0IU92"/>
<reference evidence="1" key="1">
    <citation type="submission" date="2020-06" db="EMBL/GenBank/DDBJ databases">
        <title>WGS assembly of Ceratodon purpureus strain R40.</title>
        <authorList>
            <person name="Carey S.B."/>
            <person name="Jenkins J."/>
            <person name="Shu S."/>
            <person name="Lovell J.T."/>
            <person name="Sreedasyam A."/>
            <person name="Maumus F."/>
            <person name="Tiley G.P."/>
            <person name="Fernandez-Pozo N."/>
            <person name="Barry K."/>
            <person name="Chen C."/>
            <person name="Wang M."/>
            <person name="Lipzen A."/>
            <person name="Daum C."/>
            <person name="Saski C.A."/>
            <person name="Payton A.C."/>
            <person name="Mcbreen J.C."/>
            <person name="Conrad R.E."/>
            <person name="Kollar L.M."/>
            <person name="Olsson S."/>
            <person name="Huttunen S."/>
            <person name="Landis J.B."/>
            <person name="Wickett N.J."/>
            <person name="Johnson M.G."/>
            <person name="Rensing S.A."/>
            <person name="Grimwood J."/>
            <person name="Schmutz J."/>
            <person name="Mcdaniel S.F."/>
        </authorList>
    </citation>
    <scope>NUCLEOTIDE SEQUENCE</scope>
    <source>
        <strain evidence="1">R40</strain>
    </source>
</reference>
<dbReference type="EMBL" id="CM026422">
    <property type="protein sequence ID" value="KAG0586301.1"/>
    <property type="molecule type" value="Genomic_DNA"/>
</dbReference>
<evidence type="ECO:0000313" key="2">
    <source>
        <dbReference type="Proteomes" id="UP000822688"/>
    </source>
</evidence>
<sequence>MRLFTILCLPVVAGRVKRLFSCMCCCNIAKFHDV</sequence>
<proteinExistence type="predicted"/>
<keyword evidence="2" id="KW-1185">Reference proteome</keyword>
<gene>
    <name evidence="1" type="ORF">KC19_2G080600</name>
</gene>
<dbReference type="Proteomes" id="UP000822688">
    <property type="component" value="Chromosome 2"/>
</dbReference>
<name>A0A8T0IU92_CERPU</name>